<dbReference type="OrthoDB" id="158131at2"/>
<protein>
    <recommendedName>
        <fullName evidence="3">Nucleotidyl transferase AbiEii/AbiGii toxin family protein</fullName>
    </recommendedName>
</protein>
<organism evidence="1 2">
    <name type="scientific">Neopusillimonas maritima</name>
    <dbReference type="NCBI Taxonomy" id="2026239"/>
    <lineage>
        <taxon>Bacteria</taxon>
        <taxon>Pseudomonadati</taxon>
        <taxon>Pseudomonadota</taxon>
        <taxon>Betaproteobacteria</taxon>
        <taxon>Burkholderiales</taxon>
        <taxon>Alcaligenaceae</taxon>
        <taxon>Neopusillimonas</taxon>
    </lineage>
</organism>
<evidence type="ECO:0000313" key="2">
    <source>
        <dbReference type="Proteomes" id="UP000266206"/>
    </source>
</evidence>
<dbReference type="InterPro" id="IPR014942">
    <property type="entry name" value="AbiEii"/>
</dbReference>
<dbReference type="Proteomes" id="UP000266206">
    <property type="component" value="Unassembled WGS sequence"/>
</dbReference>
<proteinExistence type="predicted"/>
<comment type="caution">
    <text evidence="1">The sequence shown here is derived from an EMBL/GenBank/DDBJ whole genome shotgun (WGS) entry which is preliminary data.</text>
</comment>
<dbReference type="RefSeq" id="WP_119516155.1">
    <property type="nucleotide sequence ID" value="NZ_NQYH01000005.1"/>
</dbReference>
<sequence length="306" mass="35362">MMIESFKELVNRAMRDQGMSHMRAVIEKELLHYDIMFALDQGGLLSKLTFQGGTCLRLCHGAPRFSEDLNFTGGYDFDRKNLNEIKQCVEDYLGARYGLHVKVKEPKQIQAEPGVISVAKWQISLQTAPERRDLPQQHIKLEVANLPSHTREPIALKRNYEFLPDGYVDTLVMAQNLDEIMADKIVSLVNCHKYVRHRDIWDLRWLQQQGAMPDIEMIKSKIDDYEADDYLDYLYITIENLPKIIASTDFKQEMKRFLPLTVQGRTLDRTGFDQFLADSVGQLLSEVGQMLEAPGERRDETTKFTL</sequence>
<evidence type="ECO:0008006" key="3">
    <source>
        <dbReference type="Google" id="ProtNLM"/>
    </source>
</evidence>
<accession>A0A3A1YUD6</accession>
<dbReference type="AlphaFoldDB" id="A0A3A1YUD6"/>
<reference evidence="1 2" key="1">
    <citation type="submission" date="2017-08" db="EMBL/GenBank/DDBJ databases">
        <title>Pusillimonas indicus sp. nov., a member of the family Alcaligenaceae isolated from surface seawater.</title>
        <authorList>
            <person name="Li J."/>
        </authorList>
    </citation>
    <scope>NUCLEOTIDE SEQUENCE [LARGE SCALE GENOMIC DNA]</scope>
    <source>
        <strain evidence="1 2">L52-1-41</strain>
    </source>
</reference>
<dbReference type="Gene3D" id="3.10.450.620">
    <property type="entry name" value="JHP933, nucleotidyltransferase-like core domain"/>
    <property type="match status" value="1"/>
</dbReference>
<gene>
    <name evidence="1" type="ORF">CJP73_08450</name>
</gene>
<dbReference type="Pfam" id="PF08843">
    <property type="entry name" value="AbiEii"/>
    <property type="match status" value="1"/>
</dbReference>
<dbReference type="EMBL" id="NQYH01000005">
    <property type="protein sequence ID" value="RIY41165.1"/>
    <property type="molecule type" value="Genomic_DNA"/>
</dbReference>
<name>A0A3A1YUD6_9BURK</name>
<evidence type="ECO:0000313" key="1">
    <source>
        <dbReference type="EMBL" id="RIY41165.1"/>
    </source>
</evidence>